<dbReference type="InterPro" id="IPR024072">
    <property type="entry name" value="DHFR-like_dom_sf"/>
</dbReference>
<sequence length="166" mass="18380">MMVRYVLVAAVARNGVIGRDGEMPWHLPADLKHFKETTTGHPVVMGRRTYESIAAHLDGPLPDRHSVVLSSQDLDLPAGAEVVGSVEEARRAAEAAAERMGVETVYVVGGATVYEQFLPRASRLVLTELDEAHEGDTAFPAYDEERWVEAERESHDGFDFVTYERV</sequence>
<dbReference type="PROSITE" id="PS00075">
    <property type="entry name" value="DHFR_1"/>
    <property type="match status" value="1"/>
</dbReference>
<dbReference type="PIRSF" id="PIRSF000194">
    <property type="entry name" value="DHFR"/>
    <property type="match status" value="1"/>
</dbReference>
<evidence type="ECO:0000256" key="2">
    <source>
        <dbReference type="ARBA" id="ARBA00012856"/>
    </source>
</evidence>
<protein>
    <recommendedName>
        <fullName evidence="2">dihydrofolate reductase</fullName>
        <ecNumber evidence="2">1.5.1.3</ecNumber>
    </recommendedName>
</protein>
<proteinExistence type="inferred from homology"/>
<keyword evidence="5" id="KW-0560">Oxidoreductase</keyword>
<feature type="domain" description="DHFR" evidence="7">
    <location>
        <begin position="4"/>
        <end position="166"/>
    </location>
</feature>
<dbReference type="PRINTS" id="PR00070">
    <property type="entry name" value="DHFR"/>
</dbReference>
<dbReference type="RefSeq" id="WP_103425709.1">
    <property type="nucleotide sequence ID" value="NZ_CP026309.1"/>
</dbReference>
<organism evidence="8 9">
    <name type="scientific">Salinigranum rubrum</name>
    <dbReference type="NCBI Taxonomy" id="755307"/>
    <lineage>
        <taxon>Archaea</taxon>
        <taxon>Methanobacteriati</taxon>
        <taxon>Methanobacteriota</taxon>
        <taxon>Stenosarchaea group</taxon>
        <taxon>Halobacteria</taxon>
        <taxon>Halobacteriales</taxon>
        <taxon>Haloferacaceae</taxon>
        <taxon>Salinigranum</taxon>
    </lineage>
</organism>
<evidence type="ECO:0000259" key="7">
    <source>
        <dbReference type="PROSITE" id="PS51330"/>
    </source>
</evidence>
<dbReference type="GeneID" id="35592519"/>
<dbReference type="GO" id="GO:0050661">
    <property type="term" value="F:NADP binding"/>
    <property type="evidence" value="ECO:0007669"/>
    <property type="project" value="InterPro"/>
</dbReference>
<dbReference type="Proteomes" id="UP000236584">
    <property type="component" value="Chromosome"/>
</dbReference>
<dbReference type="EC" id="1.5.1.3" evidence="2"/>
<dbReference type="Pfam" id="PF00186">
    <property type="entry name" value="DHFR_1"/>
    <property type="match status" value="1"/>
</dbReference>
<comment type="pathway">
    <text evidence="1">Cofactor biosynthesis; tetrahydrofolate biosynthesis; 5,6,7,8-tetrahydrofolate from 7,8-dihydrofolate: step 1/1.</text>
</comment>
<dbReference type="AlphaFoldDB" id="A0A2I8VJC5"/>
<dbReference type="InterPro" id="IPR017925">
    <property type="entry name" value="DHFR_CS"/>
</dbReference>
<evidence type="ECO:0000256" key="3">
    <source>
        <dbReference type="ARBA" id="ARBA00022563"/>
    </source>
</evidence>
<dbReference type="KEGG" id="srub:C2R22_10470"/>
<keyword evidence="9" id="KW-1185">Reference proteome</keyword>
<dbReference type="PANTHER" id="PTHR48069">
    <property type="entry name" value="DIHYDROFOLATE REDUCTASE"/>
    <property type="match status" value="1"/>
</dbReference>
<dbReference type="GO" id="GO:0005829">
    <property type="term" value="C:cytosol"/>
    <property type="evidence" value="ECO:0007669"/>
    <property type="project" value="TreeGrafter"/>
</dbReference>
<keyword evidence="4" id="KW-0521">NADP</keyword>
<evidence type="ECO:0000256" key="4">
    <source>
        <dbReference type="ARBA" id="ARBA00022857"/>
    </source>
</evidence>
<dbReference type="EMBL" id="CP026309">
    <property type="protein sequence ID" value="AUV82020.1"/>
    <property type="molecule type" value="Genomic_DNA"/>
</dbReference>
<dbReference type="OrthoDB" id="198183at2157"/>
<dbReference type="CDD" id="cd00209">
    <property type="entry name" value="DHFR"/>
    <property type="match status" value="1"/>
</dbReference>
<dbReference type="GO" id="GO:0046655">
    <property type="term" value="P:folic acid metabolic process"/>
    <property type="evidence" value="ECO:0007669"/>
    <property type="project" value="TreeGrafter"/>
</dbReference>
<dbReference type="GO" id="GO:0046452">
    <property type="term" value="P:dihydrofolate metabolic process"/>
    <property type="evidence" value="ECO:0007669"/>
    <property type="project" value="TreeGrafter"/>
</dbReference>
<dbReference type="GO" id="GO:0006730">
    <property type="term" value="P:one-carbon metabolic process"/>
    <property type="evidence" value="ECO:0007669"/>
    <property type="project" value="UniProtKB-KW"/>
</dbReference>
<dbReference type="PANTHER" id="PTHR48069:SF3">
    <property type="entry name" value="DIHYDROFOLATE REDUCTASE"/>
    <property type="match status" value="1"/>
</dbReference>
<dbReference type="GO" id="GO:0004146">
    <property type="term" value="F:dihydrofolate reductase activity"/>
    <property type="evidence" value="ECO:0007669"/>
    <property type="project" value="UniProtKB-EC"/>
</dbReference>
<dbReference type="InterPro" id="IPR012259">
    <property type="entry name" value="DHFR"/>
</dbReference>
<evidence type="ECO:0000256" key="1">
    <source>
        <dbReference type="ARBA" id="ARBA00004903"/>
    </source>
</evidence>
<dbReference type="PROSITE" id="PS51330">
    <property type="entry name" value="DHFR_2"/>
    <property type="match status" value="1"/>
</dbReference>
<dbReference type="SUPFAM" id="SSF53597">
    <property type="entry name" value="Dihydrofolate reductase-like"/>
    <property type="match status" value="1"/>
</dbReference>
<accession>A0A2I8VJC5</accession>
<evidence type="ECO:0000256" key="6">
    <source>
        <dbReference type="RuleBase" id="RU004474"/>
    </source>
</evidence>
<gene>
    <name evidence="8" type="ORF">C2R22_10470</name>
</gene>
<comment type="similarity">
    <text evidence="6">Belongs to the dihydrofolate reductase family.</text>
</comment>
<dbReference type="InterPro" id="IPR001796">
    <property type="entry name" value="DHFR_dom"/>
</dbReference>
<evidence type="ECO:0000256" key="5">
    <source>
        <dbReference type="ARBA" id="ARBA00023002"/>
    </source>
</evidence>
<evidence type="ECO:0000313" key="8">
    <source>
        <dbReference type="EMBL" id="AUV82020.1"/>
    </source>
</evidence>
<name>A0A2I8VJC5_9EURY</name>
<keyword evidence="3" id="KW-0554">One-carbon metabolism</keyword>
<evidence type="ECO:0000313" key="9">
    <source>
        <dbReference type="Proteomes" id="UP000236584"/>
    </source>
</evidence>
<reference evidence="8 9" key="1">
    <citation type="submission" date="2018-01" db="EMBL/GenBank/DDBJ databases">
        <title>Complete genome sequence of Salinigranum rubrum GX10T, an extremely halophilic archaeon isolated from a marine solar saltern.</title>
        <authorList>
            <person name="Han S."/>
        </authorList>
    </citation>
    <scope>NUCLEOTIDE SEQUENCE [LARGE SCALE GENOMIC DNA]</scope>
    <source>
        <strain evidence="8 9">GX10</strain>
    </source>
</reference>
<dbReference type="GO" id="GO:0046654">
    <property type="term" value="P:tetrahydrofolate biosynthetic process"/>
    <property type="evidence" value="ECO:0007669"/>
    <property type="project" value="InterPro"/>
</dbReference>
<dbReference type="Gene3D" id="3.40.430.10">
    <property type="entry name" value="Dihydrofolate Reductase, subunit A"/>
    <property type="match status" value="1"/>
</dbReference>